<keyword evidence="5" id="KW-0408">Iron</keyword>
<dbReference type="Gene3D" id="3.30.560.10">
    <property type="entry name" value="Glucose Oxidase, domain 3"/>
    <property type="match status" value="1"/>
</dbReference>
<dbReference type="Proteomes" id="UP001444661">
    <property type="component" value="Unassembled WGS sequence"/>
</dbReference>
<evidence type="ECO:0000256" key="1">
    <source>
        <dbReference type="ARBA" id="ARBA00001971"/>
    </source>
</evidence>
<dbReference type="SUPFAM" id="SSF54373">
    <property type="entry name" value="FAD-linked reductases, C-terminal domain"/>
    <property type="match status" value="1"/>
</dbReference>
<keyword evidence="6" id="KW-0503">Monooxygenase</keyword>
<comment type="caution">
    <text evidence="8">The sequence shown here is derived from an EMBL/GenBank/DDBJ whole genome shotgun (WGS) entry which is preliminary data.</text>
</comment>
<proteinExistence type="inferred from homology"/>
<dbReference type="SUPFAM" id="SSF51905">
    <property type="entry name" value="FAD/NAD(P)-binding domain"/>
    <property type="match status" value="1"/>
</dbReference>
<dbReference type="Gene3D" id="1.10.630.10">
    <property type="entry name" value="Cytochrome P450"/>
    <property type="match status" value="1"/>
</dbReference>
<dbReference type="SUPFAM" id="SSF48264">
    <property type="entry name" value="Cytochrome P450"/>
    <property type="match status" value="1"/>
</dbReference>
<comment type="cofactor">
    <cofactor evidence="1">
        <name>heme</name>
        <dbReference type="ChEBI" id="CHEBI:30413"/>
    </cofactor>
</comment>
<keyword evidence="9" id="KW-1185">Reference proteome</keyword>
<dbReference type="Pfam" id="PF00732">
    <property type="entry name" value="GMC_oxred_N"/>
    <property type="match status" value="1"/>
</dbReference>
<evidence type="ECO:0000256" key="4">
    <source>
        <dbReference type="ARBA" id="ARBA00022723"/>
    </source>
</evidence>
<evidence type="ECO:0000259" key="7">
    <source>
        <dbReference type="PROSITE" id="PS00624"/>
    </source>
</evidence>
<keyword evidence="6" id="KW-0560">Oxidoreductase</keyword>
<dbReference type="InterPro" id="IPR036188">
    <property type="entry name" value="FAD/NAD-bd_sf"/>
</dbReference>
<dbReference type="InterPro" id="IPR001128">
    <property type="entry name" value="Cyt_P450"/>
</dbReference>
<evidence type="ECO:0000313" key="9">
    <source>
        <dbReference type="Proteomes" id="UP001444661"/>
    </source>
</evidence>
<reference evidence="8 9" key="1">
    <citation type="submission" date="2023-01" db="EMBL/GenBank/DDBJ databases">
        <title>Analysis of 21 Apiospora genomes using comparative genomics revels a genus with tremendous synthesis potential of carbohydrate active enzymes and secondary metabolites.</title>
        <authorList>
            <person name="Sorensen T."/>
        </authorList>
    </citation>
    <scope>NUCLEOTIDE SEQUENCE [LARGE SCALE GENOMIC DNA]</scope>
    <source>
        <strain evidence="8 9">CBS 33761</strain>
    </source>
</reference>
<name>A0ABR1TE73_9PEZI</name>
<dbReference type="PANTHER" id="PTHR47582">
    <property type="entry name" value="P450, PUTATIVE (EUROFUNG)-RELATED"/>
    <property type="match status" value="1"/>
</dbReference>
<evidence type="ECO:0000256" key="5">
    <source>
        <dbReference type="ARBA" id="ARBA00023004"/>
    </source>
</evidence>
<dbReference type="Pfam" id="PF05199">
    <property type="entry name" value="GMC_oxred_C"/>
    <property type="match status" value="1"/>
</dbReference>
<accession>A0ABR1TE73</accession>
<dbReference type="InterPro" id="IPR002403">
    <property type="entry name" value="Cyt_P450_E_grp-IV"/>
</dbReference>
<comment type="similarity">
    <text evidence="2">Belongs to the cytochrome P450 family.</text>
</comment>
<dbReference type="InterPro" id="IPR000172">
    <property type="entry name" value="GMC_OxRdtase_N"/>
</dbReference>
<gene>
    <name evidence="8" type="ORF">PG993_004007</name>
</gene>
<organism evidence="8 9">
    <name type="scientific">Apiospora rasikravindrae</name>
    <dbReference type="NCBI Taxonomy" id="990691"/>
    <lineage>
        <taxon>Eukaryota</taxon>
        <taxon>Fungi</taxon>
        <taxon>Dikarya</taxon>
        <taxon>Ascomycota</taxon>
        <taxon>Pezizomycotina</taxon>
        <taxon>Sordariomycetes</taxon>
        <taxon>Xylariomycetidae</taxon>
        <taxon>Amphisphaeriales</taxon>
        <taxon>Apiosporaceae</taxon>
        <taxon>Apiospora</taxon>
    </lineage>
</organism>
<keyword evidence="4" id="KW-0479">Metal-binding</keyword>
<dbReference type="PRINTS" id="PR00465">
    <property type="entry name" value="EP450IV"/>
</dbReference>
<dbReference type="Gene3D" id="3.50.50.60">
    <property type="entry name" value="FAD/NAD(P)-binding domain"/>
    <property type="match status" value="1"/>
</dbReference>
<comment type="similarity">
    <text evidence="3">Belongs to the GMC oxidoreductase family.</text>
</comment>
<sequence>MWPFSSYPVHQPSQIDGKAYDYVIIGGGTAGCVVASRLSEDPTVSVLLIDKGHVRDNAVSRVPLVSQNMFLGDVLQVQGDRWTEPMPGANRRRNRLWAVEGIGGASRMNAMLWTRGYPGDYAAWSELGLQEWSYEKLEPYFRKMENVVDHVGSTARGREGSLPDRAHRIPFQEAAHKLGLRPGQDINDPAAPAMAFFELDVAIDKHGNRVSALSAYLNKTTVYQRRNHLAVCTGAVASRLEADTQAGIITRVHFRSSEAPHKEYFVKARREVIVCAGAACTPQLLLLSGIGPSDPTKKLGIPIVKELPGVGATLSDHYSIPIMLEVPKKETFHFLESIWGIWHFLLWLIFGKGMLSIGSMSSSFYIRSGALDLDTMKVKEHDDAGRDNLDGSLSSNVPDIEVMFMPNSAVEREVQGHTLMSIYPTLVQPQGSGRVELSSTDALAQPRITYPMFTNDHDIATARLAVRFAMRLAEELKQSDYPYPAKLLFAPGQDPTALAEWEKAAPAEYVPIPVPSPGAGQQKAKPTLVTEQNNSAAKNSANIPLIAAVQKQYHALSWYPLMGSAISWIAGTSKDINELMARDVDTEAGFLVGINKASFPALAPGPSLDAMNTAAIGSFADVIDSLAIRGPRQILLLPWVRSQIFLGTTDAIYGPHNPFRDPSVAEAWSNFRPGIPNLGPKALPSFLTTHSIRAREHVIQALMSYFRSGHYKSGSALLLARYAYIVDKQGIEDLEDLARFELAGAFASIENTVPTTFWFLSRIFSDPTVLKDCREELTPLVKARNGVSYVDVDSIKASCPIIQSTLHETIRYHSVVISARKVTQDHLLDKYLLKKGSTLLISATVPHFDPGAWGADAVKFKHTRFVQRSDEVPRKGGSQRMAFRGFGGGYHLCPGRHFSVTEMLSLAAMVILRFDVTPVAGTWDALGKDEVSSDGTAAPVPAHDFPVMFSPRSHGKWVFLVSGTGKEIELLAE</sequence>
<dbReference type="InterPro" id="IPR053007">
    <property type="entry name" value="CYP450_monoxygenase_sec-met"/>
</dbReference>
<evidence type="ECO:0000256" key="3">
    <source>
        <dbReference type="ARBA" id="ARBA00010790"/>
    </source>
</evidence>
<dbReference type="PANTHER" id="PTHR47582:SF1">
    <property type="entry name" value="P450, PUTATIVE (EUROFUNG)-RELATED"/>
    <property type="match status" value="1"/>
</dbReference>
<evidence type="ECO:0000256" key="2">
    <source>
        <dbReference type="ARBA" id="ARBA00010617"/>
    </source>
</evidence>
<dbReference type="Pfam" id="PF00067">
    <property type="entry name" value="p450"/>
    <property type="match status" value="1"/>
</dbReference>
<evidence type="ECO:0000313" key="8">
    <source>
        <dbReference type="EMBL" id="KAK8043983.1"/>
    </source>
</evidence>
<dbReference type="EMBL" id="JAQQWK010000003">
    <property type="protein sequence ID" value="KAK8043983.1"/>
    <property type="molecule type" value="Genomic_DNA"/>
</dbReference>
<protein>
    <recommendedName>
        <fullName evidence="7">Glucose-methanol-choline oxidoreductase N-terminal domain-containing protein</fullName>
    </recommendedName>
</protein>
<evidence type="ECO:0000256" key="6">
    <source>
        <dbReference type="ARBA" id="ARBA00023033"/>
    </source>
</evidence>
<feature type="domain" description="Glucose-methanol-choline oxidoreductase N-terminal" evidence="7">
    <location>
        <begin position="277"/>
        <end position="291"/>
    </location>
</feature>
<dbReference type="InterPro" id="IPR036396">
    <property type="entry name" value="Cyt_P450_sf"/>
</dbReference>
<dbReference type="PROSITE" id="PS00086">
    <property type="entry name" value="CYTOCHROME_P450"/>
    <property type="match status" value="1"/>
</dbReference>
<dbReference type="CDD" id="cd11040">
    <property type="entry name" value="CYP7_CYP8-like"/>
    <property type="match status" value="1"/>
</dbReference>
<dbReference type="InterPro" id="IPR017972">
    <property type="entry name" value="Cyt_P450_CS"/>
</dbReference>
<dbReference type="PROSITE" id="PS00624">
    <property type="entry name" value="GMC_OXRED_2"/>
    <property type="match status" value="1"/>
</dbReference>
<dbReference type="InterPro" id="IPR007867">
    <property type="entry name" value="GMC_OxRtase_C"/>
</dbReference>